<protein>
    <recommendedName>
        <fullName evidence="5">6-bladed beta-propeller</fullName>
    </recommendedName>
</protein>
<dbReference type="Proteomes" id="UP000712673">
    <property type="component" value="Unassembled WGS sequence"/>
</dbReference>
<reference evidence="3" key="1">
    <citation type="submission" date="2019-03" db="EMBL/GenBank/DDBJ databases">
        <title>Lake Tanganyika Metagenome-Assembled Genomes (MAGs).</title>
        <authorList>
            <person name="Tran P."/>
        </authorList>
    </citation>
    <scope>NUCLEOTIDE SEQUENCE</scope>
    <source>
        <strain evidence="3">K_DeepCast_65m_m2_066</strain>
    </source>
</reference>
<dbReference type="InterPro" id="IPR050952">
    <property type="entry name" value="TRIM-NHL_E3_ligases"/>
</dbReference>
<name>A0A937W499_UNCTE</name>
<dbReference type="EMBL" id="VGLS01000494">
    <property type="protein sequence ID" value="MBM3225144.1"/>
    <property type="molecule type" value="Genomic_DNA"/>
</dbReference>
<accession>A0A937W499</accession>
<dbReference type="SUPFAM" id="SSF63829">
    <property type="entry name" value="Calcium-dependent phosphotriesterase"/>
    <property type="match status" value="1"/>
</dbReference>
<dbReference type="GO" id="GO:0008270">
    <property type="term" value="F:zinc ion binding"/>
    <property type="evidence" value="ECO:0007669"/>
    <property type="project" value="UniProtKB-KW"/>
</dbReference>
<dbReference type="Gene3D" id="2.120.10.30">
    <property type="entry name" value="TolB, C-terminal domain"/>
    <property type="match status" value="2"/>
</dbReference>
<evidence type="ECO:0000256" key="1">
    <source>
        <dbReference type="ARBA" id="ARBA00022737"/>
    </source>
</evidence>
<feature type="repeat" description="NHL" evidence="2">
    <location>
        <begin position="158"/>
        <end position="197"/>
    </location>
</feature>
<keyword evidence="1" id="KW-0677">Repeat</keyword>
<dbReference type="PROSITE" id="PS51125">
    <property type="entry name" value="NHL"/>
    <property type="match status" value="3"/>
</dbReference>
<evidence type="ECO:0000256" key="2">
    <source>
        <dbReference type="PROSITE-ProRule" id="PRU00504"/>
    </source>
</evidence>
<evidence type="ECO:0000313" key="4">
    <source>
        <dbReference type="Proteomes" id="UP000712673"/>
    </source>
</evidence>
<feature type="repeat" description="NHL" evidence="2">
    <location>
        <begin position="201"/>
        <end position="244"/>
    </location>
</feature>
<dbReference type="InterPro" id="IPR001258">
    <property type="entry name" value="NHL_repeat"/>
</dbReference>
<dbReference type="InterPro" id="IPR011042">
    <property type="entry name" value="6-blade_b-propeller_TolB-like"/>
</dbReference>
<evidence type="ECO:0000313" key="3">
    <source>
        <dbReference type="EMBL" id="MBM3225144.1"/>
    </source>
</evidence>
<feature type="repeat" description="NHL" evidence="2">
    <location>
        <begin position="114"/>
        <end position="150"/>
    </location>
</feature>
<evidence type="ECO:0008006" key="5">
    <source>
        <dbReference type="Google" id="ProtNLM"/>
    </source>
</evidence>
<comment type="caution">
    <text evidence="3">The sequence shown here is derived from an EMBL/GenBank/DDBJ whole genome shotgun (WGS) entry which is preliminary data.</text>
</comment>
<dbReference type="Pfam" id="PF01436">
    <property type="entry name" value="NHL"/>
    <property type="match status" value="3"/>
</dbReference>
<proteinExistence type="predicted"/>
<sequence>MGKAYALLRAGFPYVKTLGMRRITSNPVDIALGKEGRMYILCRGALATEIRRYTWDDDDCGTIGGPGNTDGRFVWPGALLADKDENLYISDEGSHRISKFHRDGTFLGKWGEQGSGPGQFNRPSGMAFDPEGHLYIVDTLNHRIQHYTRDGAFLGQWGQYGTGKGEFNMPWGITVDSDGDVYVADWRNDRIQKFSADGTFQCLFGTSGSADGQFNRPTGVAVDMHGDIYVADWGNNRVQLLNPEGHYVQKFLGDATLSRCARAYVLANPKPLRLREMANLEPQKFFHGPVAVKVDALGRMFVADCGPHRIQVYQKDAYPLAPHQIMPPLRAPSMSIA</sequence>
<dbReference type="PANTHER" id="PTHR24104">
    <property type="entry name" value="E3 UBIQUITIN-PROTEIN LIGASE NHLRC1-RELATED"/>
    <property type="match status" value="1"/>
</dbReference>
<dbReference type="AlphaFoldDB" id="A0A937W499"/>
<organism evidence="3 4">
    <name type="scientific">Tectimicrobiota bacterium</name>
    <dbReference type="NCBI Taxonomy" id="2528274"/>
    <lineage>
        <taxon>Bacteria</taxon>
        <taxon>Pseudomonadati</taxon>
        <taxon>Nitrospinota/Tectimicrobiota group</taxon>
        <taxon>Candidatus Tectimicrobiota</taxon>
    </lineage>
</organism>
<dbReference type="PANTHER" id="PTHR24104:SF25">
    <property type="entry name" value="PROTEIN LIN-41"/>
    <property type="match status" value="1"/>
</dbReference>
<gene>
    <name evidence="3" type="ORF">FJZ47_15265</name>
</gene>